<evidence type="ECO:0000313" key="4">
    <source>
        <dbReference type="Proteomes" id="UP000639396"/>
    </source>
</evidence>
<dbReference type="InterPro" id="IPR006059">
    <property type="entry name" value="SBP"/>
</dbReference>
<feature type="signal peptide" evidence="2">
    <location>
        <begin position="1"/>
        <end position="20"/>
    </location>
</feature>
<keyword evidence="2" id="KW-0732">Signal</keyword>
<proteinExistence type="predicted"/>
<dbReference type="SUPFAM" id="SSF53850">
    <property type="entry name" value="Periplasmic binding protein-like II"/>
    <property type="match status" value="1"/>
</dbReference>
<feature type="chain" id="PRO_5038844633" evidence="2">
    <location>
        <begin position="21"/>
        <end position="450"/>
    </location>
</feature>
<dbReference type="Pfam" id="PF01547">
    <property type="entry name" value="SBP_bac_1"/>
    <property type="match status" value="1"/>
</dbReference>
<organism evidence="3 4">
    <name type="scientific">Paenibacillus oceani</name>
    <dbReference type="NCBI Taxonomy" id="2772510"/>
    <lineage>
        <taxon>Bacteria</taxon>
        <taxon>Bacillati</taxon>
        <taxon>Bacillota</taxon>
        <taxon>Bacilli</taxon>
        <taxon>Bacillales</taxon>
        <taxon>Paenibacillaceae</taxon>
        <taxon>Paenibacillus</taxon>
    </lineage>
</organism>
<dbReference type="AlphaFoldDB" id="A0A927CAB9"/>
<sequence length="450" mass="49623">MLIKTLKVAGAAVLTGALLAGCTGRTSDNGGNNGNSNAGTDANKPPEPVELVVYYYGGSYGEERFMQSYGNDIVKKYPHMELKFMQGSTGGGTEGLPLADAIATKMPIDVMYGSVEQIPESLIRYDLAYDHGELIKKNRYDLSHLNANVVAAHKSITGGPIYGLPVGADVLKFLYNRDLFDKFGVPYPKDGMTWDEVYELAKRLSRTDNGIRYRGAAISFEYVSRLNQFGVGFVDPQTSKPLFTTDDRWKRLAELFSRFYQIPGNEVDSKTVSFGSQHTAFTTGGTVAMDFTLNVLNDLWTVNWDLAKFPVFPGNPAGSGRSGGNFFAVTSISKNKDEAFKLTSYLTSREYQLKHSALGTMGVLNDPEMKTIYGRDVPWMQERKINLEALFPEAYAEQYPITTYDKIARDEFVKQMNGLVTGAVTDVNTALRDAAESAAKLIETAKTQTK</sequence>
<evidence type="ECO:0000256" key="1">
    <source>
        <dbReference type="SAM" id="MobiDB-lite"/>
    </source>
</evidence>
<comment type="caution">
    <text evidence="3">The sequence shown here is derived from an EMBL/GenBank/DDBJ whole genome shotgun (WGS) entry which is preliminary data.</text>
</comment>
<dbReference type="PANTHER" id="PTHR43649:SF12">
    <property type="entry name" value="DIACETYLCHITOBIOSE BINDING PROTEIN DASA"/>
    <property type="match status" value="1"/>
</dbReference>
<dbReference type="Proteomes" id="UP000639396">
    <property type="component" value="Unassembled WGS sequence"/>
</dbReference>
<dbReference type="Gene3D" id="3.40.190.10">
    <property type="entry name" value="Periplasmic binding protein-like II"/>
    <property type="match status" value="1"/>
</dbReference>
<protein>
    <submittedName>
        <fullName evidence="3">Extracellular solute-binding protein</fullName>
    </submittedName>
</protein>
<accession>A0A927CAB9</accession>
<dbReference type="PANTHER" id="PTHR43649">
    <property type="entry name" value="ARABINOSE-BINDING PROTEIN-RELATED"/>
    <property type="match status" value="1"/>
</dbReference>
<keyword evidence="4" id="KW-1185">Reference proteome</keyword>
<gene>
    <name evidence="3" type="ORF">IDH45_20445</name>
</gene>
<dbReference type="PROSITE" id="PS51257">
    <property type="entry name" value="PROKAR_LIPOPROTEIN"/>
    <property type="match status" value="1"/>
</dbReference>
<dbReference type="RefSeq" id="WP_190929979.1">
    <property type="nucleotide sequence ID" value="NZ_JACXJA010000028.1"/>
</dbReference>
<reference evidence="3" key="1">
    <citation type="submission" date="2020-09" db="EMBL/GenBank/DDBJ databases">
        <title>A novel bacterium of genus Paenibacillus, isolated from South China Sea.</title>
        <authorList>
            <person name="Huang H."/>
            <person name="Mo K."/>
            <person name="Hu Y."/>
        </authorList>
    </citation>
    <scope>NUCLEOTIDE SEQUENCE</scope>
    <source>
        <strain evidence="3">IB182363</strain>
    </source>
</reference>
<dbReference type="EMBL" id="JACXJA010000028">
    <property type="protein sequence ID" value="MBD2864359.1"/>
    <property type="molecule type" value="Genomic_DNA"/>
</dbReference>
<evidence type="ECO:0000256" key="2">
    <source>
        <dbReference type="SAM" id="SignalP"/>
    </source>
</evidence>
<dbReference type="InterPro" id="IPR050490">
    <property type="entry name" value="Bact_solute-bd_prot1"/>
</dbReference>
<feature type="region of interest" description="Disordered" evidence="1">
    <location>
        <begin position="24"/>
        <end position="45"/>
    </location>
</feature>
<evidence type="ECO:0000313" key="3">
    <source>
        <dbReference type="EMBL" id="MBD2864359.1"/>
    </source>
</evidence>
<name>A0A927CAB9_9BACL</name>